<comment type="similarity">
    <text evidence="1">Belongs to the lycopene cyclase family.</text>
</comment>
<dbReference type="Pfam" id="PF05834">
    <property type="entry name" value="Lycopene_cycl"/>
    <property type="match status" value="1"/>
</dbReference>
<protein>
    <submittedName>
        <fullName evidence="2">Lycopene beta-cyclase CrtY</fullName>
        <ecNumber evidence="2">5.5.1.19</ecNumber>
    </submittedName>
</protein>
<dbReference type="InterPro" id="IPR036188">
    <property type="entry name" value="FAD/NAD-bd_sf"/>
</dbReference>
<organism evidence="2 3">
    <name type="scientific">Parvularcula lutaonensis</name>
    <dbReference type="NCBI Taxonomy" id="491923"/>
    <lineage>
        <taxon>Bacteria</taxon>
        <taxon>Pseudomonadati</taxon>
        <taxon>Pseudomonadota</taxon>
        <taxon>Alphaproteobacteria</taxon>
        <taxon>Parvularculales</taxon>
        <taxon>Parvularculaceae</taxon>
        <taxon>Parvularcula</taxon>
    </lineage>
</organism>
<sequence>MPEATAPITACDVLIVGGGLSGSLIAWRLAEQRPELDIVLLEKGESLGGNHTWSFHETDVPPATFDWLRPLIAHRWDGQGVRFPRYSRSFGTPYVSVTSKKLAEVVGGTLGARARCGTDVQVLDATGATMADGTRIEAGAVIDARGQRSFDHLALGYQKFVGCEYEFEEPHGLATPIIMDATVPQLDGYRFVYVLPFTETTALVEDTYYADGSEIDVQGTARLLEDYCAGQGWRIKRTIRTEHGILPVAMGGDIRAHLAQGTSGVATVGLRAGLFHPLTGYSLPDAAAMAEGIAGLADHSGPALCAFTHGFAIRAWKDRSFYRMLSRFLFDAAKPDERYLVMQRFYRFNRGLIERFYAARSQPQDKLRVLAGKPPVNIFKALACVRERQWTERFLDAA</sequence>
<keyword evidence="2" id="KW-0413">Isomerase</keyword>
<dbReference type="Proteomes" id="UP001595607">
    <property type="component" value="Unassembled WGS sequence"/>
</dbReference>
<dbReference type="EC" id="5.5.1.19" evidence="2"/>
<accession>A0ABV7MCA9</accession>
<dbReference type="InterPro" id="IPR010108">
    <property type="entry name" value="Lycopene_cyclase_b/e"/>
</dbReference>
<dbReference type="NCBIfam" id="TIGR01790">
    <property type="entry name" value="carotene-cycl"/>
    <property type="match status" value="1"/>
</dbReference>
<name>A0ABV7MCA9_9PROT</name>
<comment type="caution">
    <text evidence="2">The sequence shown here is derived from an EMBL/GenBank/DDBJ whole genome shotgun (WGS) entry which is preliminary data.</text>
</comment>
<keyword evidence="3" id="KW-1185">Reference proteome</keyword>
<dbReference type="RefSeq" id="WP_189575326.1">
    <property type="nucleotide sequence ID" value="NZ_BMXU01000002.1"/>
</dbReference>
<gene>
    <name evidence="2" type="primary">crtY</name>
    <name evidence="2" type="ORF">ACFONP_10205</name>
</gene>
<evidence type="ECO:0000313" key="3">
    <source>
        <dbReference type="Proteomes" id="UP001595607"/>
    </source>
</evidence>
<reference evidence="3" key="1">
    <citation type="journal article" date="2019" name="Int. J. Syst. Evol. Microbiol.">
        <title>The Global Catalogue of Microorganisms (GCM) 10K type strain sequencing project: providing services to taxonomists for standard genome sequencing and annotation.</title>
        <authorList>
            <consortium name="The Broad Institute Genomics Platform"/>
            <consortium name="The Broad Institute Genome Sequencing Center for Infectious Disease"/>
            <person name="Wu L."/>
            <person name="Ma J."/>
        </authorList>
    </citation>
    <scope>NUCLEOTIDE SEQUENCE [LARGE SCALE GENOMIC DNA]</scope>
    <source>
        <strain evidence="3">KCTC 22245</strain>
    </source>
</reference>
<proteinExistence type="inferred from homology"/>
<dbReference type="GO" id="GO:0016853">
    <property type="term" value="F:isomerase activity"/>
    <property type="evidence" value="ECO:0007669"/>
    <property type="project" value="UniProtKB-KW"/>
</dbReference>
<evidence type="ECO:0000313" key="2">
    <source>
        <dbReference type="EMBL" id="MFC3303104.1"/>
    </source>
</evidence>
<dbReference type="InterPro" id="IPR008461">
    <property type="entry name" value="CrtY"/>
</dbReference>
<dbReference type="Gene3D" id="3.50.50.60">
    <property type="entry name" value="FAD/NAD(P)-binding domain"/>
    <property type="match status" value="1"/>
</dbReference>
<dbReference type="NCBIfam" id="TIGR01789">
    <property type="entry name" value="lycopene_cycl"/>
    <property type="match status" value="1"/>
</dbReference>
<dbReference type="EMBL" id="JBHRVA010000003">
    <property type="protein sequence ID" value="MFC3303104.1"/>
    <property type="molecule type" value="Genomic_DNA"/>
</dbReference>
<evidence type="ECO:0000256" key="1">
    <source>
        <dbReference type="ARBA" id="ARBA00006599"/>
    </source>
</evidence>
<dbReference type="SUPFAM" id="SSF51905">
    <property type="entry name" value="FAD/NAD(P)-binding domain"/>
    <property type="match status" value="1"/>
</dbReference>